<sequence length="704" mass="79341">MGVNFSFTDTDLVSPDGKIVKIEQIDKESVMADVLIEKISPIFLGFSLPPEKVLFNIKSTLAQLGVHAYKEEMVLSSTLRTAEVRVKLEAINEIGMELLRYLTVDAYIGKLFAADDSRRVRDPEYLSRMFGRTDRRGRPLLSLGEKADRSDLRLEKLEGRTVAFLSLKSGSYSYDDSIKGILPTLVKGLTEPHIKIREFLHLTQKYNPGGKRCVRSGELLLVKTIPLHIRTVFARVVDELLPEGMIHTAASILQPDTFASGDIYEFYGKCDTEVETIPLEFYTLSPYREHVFFSDRDQLQASIEDPETLFQAMETAPGPLHHKCAVFVVKGNQLLNLKSSDWIQKESGFQSFPGYFFPTEQAVKVEAYLHAQPSYPFLEAIENGGITSQGILLCRYFPSPIMKRMLISEQVHRCLKGIYFQYPSRSHGEFFSHEDRSMLIDLAKFGIRVFWLDERTHQILQYVPRADKDSGMFVPTSKVETFINATMVGIYGSNLIEGPYDTLLKELMSGLLAMKEEMNHPLLSPKTPLALVTGGGPGVMSLGNQISKELGLLSCANIIDFRSNKESVVNEQKQNPYIEAKMTYRLDRLVERQAEFHLDLPIFLTGGIGTDFEYTLEEVRRKTGAGEVTPVLLVGDPAYWKQKVGTRFLTNLETGTIKGSEWVSNSFYCIQTAKQGLKVYEDFFSGKLPIGPKGPIFRDGFVVV</sequence>
<dbReference type="HOGENOM" id="CLU_389241_0_0_0"/>
<evidence type="ECO:0000313" key="2">
    <source>
        <dbReference type="Proteomes" id="UP000000496"/>
    </source>
</evidence>
<name>F8L991_SIMNZ</name>
<dbReference type="KEGG" id="sng:SNE_A15290"/>
<dbReference type="Gene3D" id="3.40.50.450">
    <property type="match status" value="1"/>
</dbReference>
<dbReference type="AlphaFoldDB" id="F8L991"/>
<dbReference type="OrthoDB" id="18376at2"/>
<dbReference type="SUPFAM" id="SSF102405">
    <property type="entry name" value="MCP/YpsA-like"/>
    <property type="match status" value="1"/>
</dbReference>
<dbReference type="eggNOG" id="COG1611">
    <property type="taxonomic scope" value="Bacteria"/>
</dbReference>
<evidence type="ECO:0000313" key="1">
    <source>
        <dbReference type="EMBL" id="CCB89406.1"/>
    </source>
</evidence>
<gene>
    <name evidence="1" type="ordered locus">SNE_A15290</name>
</gene>
<proteinExistence type="predicted"/>
<reference key="1">
    <citation type="journal article" date="2011" name="Mol. Biol. Evol.">
        <title>Unity in variety -- the pan-genome of the Chlamydiae.</title>
        <authorList>
            <person name="Collingro A."/>
            <person name="Tischler P."/>
            <person name="Weinmaier T."/>
            <person name="Penz T."/>
            <person name="Heinz E."/>
            <person name="Brunham R.C."/>
            <person name="Read T.D."/>
            <person name="Bavoil P.M."/>
            <person name="Sachse K."/>
            <person name="Kahane S."/>
            <person name="Friedman M.G."/>
            <person name="Rattei T."/>
            <person name="Myers G.S.A."/>
            <person name="Horn M."/>
        </authorList>
    </citation>
    <scope>NUCLEOTIDE SEQUENCE</scope>
    <source>
        <strain>Z</strain>
    </source>
</reference>
<protein>
    <submittedName>
        <fullName evidence="1">Uncharacterized protein</fullName>
    </submittedName>
</protein>
<dbReference type="Proteomes" id="UP000000496">
    <property type="component" value="Chromosome gsn.131"/>
</dbReference>
<dbReference type="STRING" id="331113.SNE_A15290"/>
<accession>F8L991</accession>
<organism evidence="1 2">
    <name type="scientific">Simkania negevensis (strain ATCC VR-1471 / DSM 27360 / Z)</name>
    <dbReference type="NCBI Taxonomy" id="331113"/>
    <lineage>
        <taxon>Bacteria</taxon>
        <taxon>Pseudomonadati</taxon>
        <taxon>Chlamydiota</taxon>
        <taxon>Chlamydiia</taxon>
        <taxon>Parachlamydiales</taxon>
        <taxon>Simkaniaceae</taxon>
        <taxon>Simkania</taxon>
    </lineage>
</organism>
<dbReference type="EMBL" id="FR872582">
    <property type="protein sequence ID" value="CCB89406.1"/>
    <property type="molecule type" value="Genomic_DNA"/>
</dbReference>
<reference evidence="1 2" key="2">
    <citation type="journal article" date="2011" name="Mol. Biol. Evol.">
        <title>Unity in variety--the pan-genome of the Chlamydiae.</title>
        <authorList>
            <person name="Collingro A."/>
            <person name="Tischler P."/>
            <person name="Weinmaier T."/>
            <person name="Penz T."/>
            <person name="Heinz E."/>
            <person name="Brunham R.C."/>
            <person name="Read T.D."/>
            <person name="Bavoil P.M."/>
            <person name="Sachse K."/>
            <person name="Kahane S."/>
            <person name="Friedman M.G."/>
            <person name="Rattei T."/>
            <person name="Myers G.S."/>
            <person name="Horn M."/>
        </authorList>
    </citation>
    <scope>NUCLEOTIDE SEQUENCE [LARGE SCALE GENOMIC DNA]</scope>
    <source>
        <strain evidence="2">ATCC VR-1471 / Z</strain>
    </source>
</reference>
<dbReference type="RefSeq" id="WP_013943872.1">
    <property type="nucleotide sequence ID" value="NC_015713.1"/>
</dbReference>
<keyword evidence="2" id="KW-1185">Reference proteome</keyword>